<organism evidence="2">
    <name type="scientific">Arabidopsis thaliana</name>
    <name type="common">Mouse-ear cress</name>
    <dbReference type="NCBI Taxonomy" id="3702"/>
    <lineage>
        <taxon>Eukaryota</taxon>
        <taxon>Viridiplantae</taxon>
        <taxon>Streptophyta</taxon>
        <taxon>Embryophyta</taxon>
        <taxon>Tracheophyta</taxon>
        <taxon>Spermatophyta</taxon>
        <taxon>Magnoliopsida</taxon>
        <taxon>eudicotyledons</taxon>
        <taxon>Gunneridae</taxon>
        <taxon>Pentapetalae</taxon>
        <taxon>rosids</taxon>
        <taxon>malvids</taxon>
        <taxon>Brassicales</taxon>
        <taxon>Brassicaceae</taxon>
        <taxon>Camelineae</taxon>
        <taxon>Arabidopsis</taxon>
    </lineage>
</organism>
<evidence type="ECO:0000256" key="1">
    <source>
        <dbReference type="SAM" id="MobiDB-lite"/>
    </source>
</evidence>
<dbReference type="EMBL" id="AP002052">
    <property type="protein sequence ID" value="BAB02257.1"/>
    <property type="molecule type" value="Genomic_DNA"/>
</dbReference>
<dbReference type="ExpressionAtlas" id="Q9LHC9">
    <property type="expression patterns" value="baseline and differential"/>
</dbReference>
<reference key="2">
    <citation type="journal article" date="2000" name="Nature">
        <title>Sequence and analysis of chromosome 3 of the plant Arabidopsis thaliana.</title>
        <authorList>
            <consortium name="European Union Chromosome 3 Arabidopsis Sequencing Consortium"/>
            <consortium name="Institute for Genomic Research"/>
            <consortium name="Kazusa DNA Research Institute"/>
            <person name="Salanoubat M."/>
            <person name="Lemcke K."/>
            <person name="Rieger M."/>
            <person name="Ansorge W."/>
            <person name="Unseld M."/>
            <person name="Fartmann B."/>
            <person name="Valle G."/>
            <person name="Blocker H."/>
            <person name="Perez-Alonso M."/>
            <person name="Obermaier B."/>
            <person name="Delseny M."/>
            <person name="Boutry M."/>
            <person name="Grivell L.A."/>
            <person name="Mache R."/>
            <person name="Puigdomenech P."/>
            <person name="De Simone V."/>
            <person name="Choisne N."/>
            <person name="Artiguenave F."/>
            <person name="Robert C."/>
            <person name="Brottier P."/>
            <person name="Wincker P."/>
            <person name="Cattolico L."/>
            <person name="Weissenbach J."/>
            <person name="Saurin W."/>
            <person name="Quetier F."/>
            <person name="Schafer M."/>
            <person name="Muller-Auer S."/>
            <person name="Gabel C."/>
            <person name="Fuchs M."/>
            <person name="Benes V."/>
            <person name="Wurmbach E."/>
            <person name="Drzonek H."/>
            <person name="Erfle H."/>
            <person name="Jordan N."/>
            <person name="Bangert S."/>
            <person name="Wiedelmann R."/>
            <person name="Kranz H."/>
            <person name="Voss H."/>
            <person name="Holland R."/>
            <person name="Brandt P."/>
            <person name="Nyakatura G."/>
            <person name="Vezzi A."/>
            <person name="D'Angelo M."/>
            <person name="Pallavicini A."/>
            <person name="Toppo S."/>
            <person name="Simionati B."/>
            <person name="Conrad A."/>
            <person name="Hornischer K."/>
            <person name="Kauer G."/>
            <person name="Lohnert T.H."/>
            <person name="Nordsiek G."/>
            <person name="Reichelt J."/>
            <person name="Scharfe M."/>
            <person name="Schon O."/>
            <person name="Bargues M."/>
            <person name="Terol J."/>
            <person name="Climent J."/>
            <person name="Navarro P."/>
            <person name="Collado C."/>
            <person name="Perez-Perez A."/>
            <person name="Ottenwalder B."/>
            <person name="Duchemin D."/>
            <person name="Cooke R."/>
            <person name="Laudie M."/>
            <person name="Berger-Llauro C."/>
            <person name="Purnelle B."/>
            <person name="Masuy D."/>
            <person name="de Haan M."/>
            <person name="Maarse A.C."/>
            <person name="Alcaraz J.P."/>
            <person name="Cottet A."/>
            <person name="Casacuberta E."/>
            <person name="Monfort A."/>
            <person name="Argiriou A."/>
            <person name="flores M."/>
            <person name="Liguori R."/>
            <person name="Vitale D."/>
            <person name="Mannhaupt G."/>
            <person name="Haase D."/>
            <person name="Schoof H."/>
            <person name="Rudd S."/>
            <person name="Zaccaria P."/>
            <person name="Mewes H.W."/>
            <person name="Mayer K.F."/>
            <person name="Kaul S."/>
            <person name="Town C.D."/>
            <person name="Koo H.L."/>
            <person name="Tallon L.J."/>
            <person name="Jenkins J."/>
            <person name="Rooney T."/>
            <person name="Rizzo M."/>
            <person name="Walts A."/>
            <person name="Utterback T."/>
            <person name="Fujii C.Y."/>
            <person name="Shea T.P."/>
            <person name="Creasy T.H."/>
            <person name="Haas B."/>
            <person name="Maiti R."/>
            <person name="Wu D."/>
            <person name="Peterson J."/>
            <person name="Van Aken S."/>
            <person name="Pai G."/>
            <person name="Militscher J."/>
            <person name="Sellers P."/>
            <person name="Gill J.E."/>
            <person name="Feldblyum T.V."/>
            <person name="Preuss D."/>
            <person name="Lin X."/>
            <person name="Nierman W.C."/>
            <person name="Salzberg S.L."/>
            <person name="White O."/>
            <person name="Venter J.C."/>
            <person name="Fraser C.M."/>
            <person name="Kaneko T."/>
            <person name="Nakamura Y."/>
            <person name="Sato S."/>
            <person name="Kato T."/>
            <person name="Asamizu E."/>
            <person name="Sasamoto S."/>
            <person name="Kimura T."/>
            <person name="Idesawa K."/>
            <person name="Kawashima K."/>
            <person name="Kishida Y."/>
            <person name="Kiyokawa C."/>
            <person name="Kohara M."/>
            <person name="Matsumoto M."/>
            <person name="Matsuno A."/>
            <person name="Muraki A."/>
            <person name="Nakayama S."/>
            <person name="Nakazaki N."/>
            <person name="Shinpo S."/>
            <person name="Takeuchi C."/>
            <person name="Wada T."/>
            <person name="Watanabe A."/>
            <person name="Yamada M."/>
            <person name="Yasuda M."/>
            <person name="Tabata S."/>
        </authorList>
    </citation>
    <scope>NUCLEOTIDE SEQUENCE [LARGE SCALE GENOMIC DNA]</scope>
    <source>
        <strain>cv. Columbia</strain>
    </source>
</reference>
<name>Q9LHC9_ARATH</name>
<reference evidence="2" key="1">
    <citation type="journal article" date="2000" name="DNA Res.">
        <title>Structural analysis of Arabidopsis thaliana chromosome 3. II. Sequence features of the 4,251,695 bp regions covered by 90 P1, TAC and BAC clones.</title>
        <authorList>
            <person name="Nakamura Y."/>
        </authorList>
    </citation>
    <scope>NUCLEOTIDE SEQUENCE [LARGE SCALE GENOMIC DNA]</scope>
</reference>
<sequence>MMSYSSQPPSEFPGFSTQMTLGRMTGVDEDIPNNEDSTSTRRKIPKWTTKQNLQCSFDPPYDGVTCRNHFNYVNKILGKWIGAYDNAKCM</sequence>
<proteinExistence type="predicted"/>
<feature type="compositionally biased region" description="Polar residues" evidence="1">
    <location>
        <begin position="1"/>
        <end position="20"/>
    </location>
</feature>
<feature type="region of interest" description="Disordered" evidence="1">
    <location>
        <begin position="1"/>
        <end position="45"/>
    </location>
</feature>
<protein>
    <submittedName>
        <fullName evidence="2">Uncharacterized protein</fullName>
    </submittedName>
</protein>
<dbReference type="AlphaFoldDB" id="Q9LHC9"/>
<accession>Q9LHC9</accession>
<evidence type="ECO:0000313" key="2">
    <source>
        <dbReference type="EMBL" id="BAB02257.1"/>
    </source>
</evidence>